<keyword evidence="2" id="KW-1185">Reference proteome</keyword>
<reference evidence="1" key="1">
    <citation type="journal article" date="2020" name="Phytopathology">
        <title>Genome sequence and comparative analysis of Colletotrichum gloeosporioides isolated from Liriodendron leaves.</title>
        <authorList>
            <person name="Fu F.F."/>
            <person name="Hao Z."/>
            <person name="Wang P."/>
            <person name="Lu Y."/>
            <person name="Xue L.J."/>
            <person name="Wei G."/>
            <person name="Tian Y."/>
            <person name="Baishi H."/>
            <person name="Xu H."/>
            <person name="Shi J."/>
            <person name="Cheng T."/>
            <person name="Wang G."/>
            <person name="Yi Y."/>
            <person name="Chen J."/>
        </authorList>
    </citation>
    <scope>NUCLEOTIDE SEQUENCE</scope>
    <source>
        <strain evidence="1">Lc1</strain>
    </source>
</reference>
<comment type="caution">
    <text evidence="1">The sequence shown here is derived from an EMBL/GenBank/DDBJ whole genome shotgun (WGS) entry which is preliminary data.</text>
</comment>
<evidence type="ECO:0000313" key="2">
    <source>
        <dbReference type="Proteomes" id="UP000613401"/>
    </source>
</evidence>
<reference evidence="1" key="2">
    <citation type="submission" date="2020-03" db="EMBL/GenBank/DDBJ databases">
        <authorList>
            <person name="Fu F.-F."/>
            <person name="Chen J."/>
        </authorList>
    </citation>
    <scope>NUCLEOTIDE SEQUENCE</scope>
    <source>
        <strain evidence="1">Lc1</strain>
    </source>
</reference>
<dbReference type="AlphaFoldDB" id="A0A8H4C726"/>
<name>A0A8H4C726_COLGL</name>
<organism evidence="1 2">
    <name type="scientific">Colletotrichum gloeosporioides</name>
    <name type="common">Anthracnose fungus</name>
    <name type="synonym">Glomerella cingulata</name>
    <dbReference type="NCBI Taxonomy" id="474922"/>
    <lineage>
        <taxon>Eukaryota</taxon>
        <taxon>Fungi</taxon>
        <taxon>Dikarya</taxon>
        <taxon>Ascomycota</taxon>
        <taxon>Pezizomycotina</taxon>
        <taxon>Sordariomycetes</taxon>
        <taxon>Hypocreomycetidae</taxon>
        <taxon>Glomerellales</taxon>
        <taxon>Glomerellaceae</taxon>
        <taxon>Colletotrichum</taxon>
        <taxon>Colletotrichum gloeosporioides species complex</taxon>
    </lineage>
</organism>
<dbReference type="GeneID" id="69017908"/>
<dbReference type="Proteomes" id="UP000613401">
    <property type="component" value="Unassembled WGS sequence"/>
</dbReference>
<evidence type="ECO:0000313" key="1">
    <source>
        <dbReference type="EMBL" id="KAF3798628.1"/>
    </source>
</evidence>
<proteinExistence type="predicted"/>
<gene>
    <name evidence="1" type="ORF">GCG54_00010781</name>
</gene>
<sequence>MPSLYLDAREYLTCIGFLMNDLMPIPADDQAESTCNDLVKATCESINAGLLEDEARSEFYLSRKAFLTDYGHTCPVCLLSDLARVMVRDWLTTRDCTEITDMIRDLDVIK</sequence>
<dbReference type="EMBL" id="WVTB01000093">
    <property type="protein sequence ID" value="KAF3798628.1"/>
    <property type="molecule type" value="Genomic_DNA"/>
</dbReference>
<accession>A0A8H4C726</accession>
<protein>
    <submittedName>
        <fullName evidence="1">Uncharacterized protein</fullName>
    </submittedName>
</protein>
<dbReference type="RefSeq" id="XP_045257788.1">
    <property type="nucleotide sequence ID" value="XM_045410697.1"/>
</dbReference>